<comment type="caution">
    <text evidence="8">The sequence shown here is derived from an EMBL/GenBank/DDBJ whole genome shotgun (WGS) entry which is preliminary data.</text>
</comment>
<dbReference type="PROSITE" id="PS51007">
    <property type="entry name" value="CYTC"/>
    <property type="match status" value="1"/>
</dbReference>
<proteinExistence type="predicted"/>
<dbReference type="Proteomes" id="UP000584642">
    <property type="component" value="Unassembled WGS sequence"/>
</dbReference>
<evidence type="ECO:0000256" key="4">
    <source>
        <dbReference type="ARBA" id="ARBA00022982"/>
    </source>
</evidence>
<keyword evidence="5 6" id="KW-0408">Iron</keyword>
<evidence type="ECO:0000256" key="2">
    <source>
        <dbReference type="ARBA" id="ARBA00022617"/>
    </source>
</evidence>
<reference evidence="8 9" key="1">
    <citation type="submission" date="2020-05" db="EMBL/GenBank/DDBJ databases">
        <title>Azospirillum oleiclasticum sp. nov, a nitrogen-fixing and heavy crude oil-emulsifying bacterium isolated from the crude oil of Yumen Oilfield.</title>
        <authorList>
            <person name="Wu D."/>
            <person name="Cai M."/>
            <person name="Zhang X."/>
        </authorList>
    </citation>
    <scope>NUCLEOTIDE SEQUENCE [LARGE SCALE GENOMIC DNA]</scope>
    <source>
        <strain evidence="8 9">ROY-1-1-2</strain>
    </source>
</reference>
<evidence type="ECO:0000256" key="1">
    <source>
        <dbReference type="ARBA" id="ARBA00022448"/>
    </source>
</evidence>
<dbReference type="PRINTS" id="PR00604">
    <property type="entry name" value="CYTCHRMECIAB"/>
</dbReference>
<gene>
    <name evidence="8" type="ORF">HND93_18805</name>
</gene>
<keyword evidence="4" id="KW-0249">Electron transport</keyword>
<evidence type="ECO:0000313" key="9">
    <source>
        <dbReference type="Proteomes" id="UP000584642"/>
    </source>
</evidence>
<dbReference type="PANTHER" id="PTHR11961">
    <property type="entry name" value="CYTOCHROME C"/>
    <property type="match status" value="1"/>
</dbReference>
<keyword evidence="3 6" id="KW-0479">Metal-binding</keyword>
<dbReference type="Pfam" id="PF00034">
    <property type="entry name" value="Cytochrom_C"/>
    <property type="match status" value="1"/>
</dbReference>
<evidence type="ECO:0000256" key="3">
    <source>
        <dbReference type="ARBA" id="ARBA00022723"/>
    </source>
</evidence>
<dbReference type="SUPFAM" id="SSF46626">
    <property type="entry name" value="Cytochrome c"/>
    <property type="match status" value="1"/>
</dbReference>
<sequence>MSSMEWNKVFGAVLLAGLIAMMSGFIAEVLVHPHKLHEPAYMVAMPEGSGTGQPAQEQPAGPAPIAPLLASADPEAGKAATKACAACHTFEKGGANKVGPNLYGVVGAAHGHVDGFAYSAALKGIQGPWDYEGLNKFLANPKGYVPGTKMSFAGIKSDKDRANVIAYLRSLADSPAPLP</sequence>
<accession>A0ABX2TFG2</accession>
<dbReference type="InterPro" id="IPR002327">
    <property type="entry name" value="Cyt_c_1A/1B"/>
</dbReference>
<organism evidence="8 9">
    <name type="scientific">Azospirillum oleiclasticum</name>
    <dbReference type="NCBI Taxonomy" id="2735135"/>
    <lineage>
        <taxon>Bacteria</taxon>
        <taxon>Pseudomonadati</taxon>
        <taxon>Pseudomonadota</taxon>
        <taxon>Alphaproteobacteria</taxon>
        <taxon>Rhodospirillales</taxon>
        <taxon>Azospirillaceae</taxon>
        <taxon>Azospirillum</taxon>
    </lineage>
</organism>
<dbReference type="InterPro" id="IPR009056">
    <property type="entry name" value="Cyt_c-like_dom"/>
</dbReference>
<name>A0ABX2TFG2_9PROT</name>
<dbReference type="Gene3D" id="1.10.760.10">
    <property type="entry name" value="Cytochrome c-like domain"/>
    <property type="match status" value="1"/>
</dbReference>
<keyword evidence="9" id="KW-1185">Reference proteome</keyword>
<dbReference type="EMBL" id="JABFDB010000013">
    <property type="protein sequence ID" value="NYZ21769.1"/>
    <property type="molecule type" value="Genomic_DNA"/>
</dbReference>
<evidence type="ECO:0000313" key="8">
    <source>
        <dbReference type="EMBL" id="NYZ21769.1"/>
    </source>
</evidence>
<keyword evidence="1" id="KW-0813">Transport</keyword>
<evidence type="ECO:0000256" key="6">
    <source>
        <dbReference type="PROSITE-ProRule" id="PRU00433"/>
    </source>
</evidence>
<evidence type="ECO:0000259" key="7">
    <source>
        <dbReference type="PROSITE" id="PS51007"/>
    </source>
</evidence>
<evidence type="ECO:0000256" key="5">
    <source>
        <dbReference type="ARBA" id="ARBA00023004"/>
    </source>
</evidence>
<keyword evidence="2 6" id="KW-0349">Heme</keyword>
<feature type="domain" description="Cytochrome c" evidence="7">
    <location>
        <begin position="72"/>
        <end position="172"/>
    </location>
</feature>
<dbReference type="InterPro" id="IPR036909">
    <property type="entry name" value="Cyt_c-like_dom_sf"/>
</dbReference>
<protein>
    <submittedName>
        <fullName evidence="8">Cytochrome c family protein</fullName>
    </submittedName>
</protein>
<dbReference type="RefSeq" id="WP_180283541.1">
    <property type="nucleotide sequence ID" value="NZ_JABFDB010000013.1"/>
</dbReference>